<gene>
    <name evidence="1" type="ORF">Catovirus_1_556</name>
</gene>
<name>A0A1V0S9W9_9VIRU</name>
<sequence length="105" mass="12323">MVGKEAKFVCDPNTVTRVDIAHNDKDEKKMYEDFLFSNGHDCHDFGQDDGLYWSNTYTNKKFNSVKVVTIDKARLYEMYRKSYRPGEGYRQMTDLTDETICKRTG</sequence>
<protein>
    <submittedName>
        <fullName evidence="1">Uncharacterized protein</fullName>
    </submittedName>
</protein>
<evidence type="ECO:0000313" key="1">
    <source>
        <dbReference type="EMBL" id="ARF08506.1"/>
    </source>
</evidence>
<proteinExistence type="predicted"/>
<organism evidence="1">
    <name type="scientific">Catovirus CTV1</name>
    <dbReference type="NCBI Taxonomy" id="1977631"/>
    <lineage>
        <taxon>Viruses</taxon>
        <taxon>Varidnaviria</taxon>
        <taxon>Bamfordvirae</taxon>
        <taxon>Nucleocytoviricota</taxon>
        <taxon>Megaviricetes</taxon>
        <taxon>Imitervirales</taxon>
        <taxon>Mimiviridae</taxon>
        <taxon>Klosneuvirinae</taxon>
        <taxon>Catovirus</taxon>
    </lineage>
</organism>
<dbReference type="EMBL" id="KY684083">
    <property type="protein sequence ID" value="ARF08506.1"/>
    <property type="molecule type" value="Genomic_DNA"/>
</dbReference>
<reference evidence="1" key="1">
    <citation type="journal article" date="2017" name="Science">
        <title>Giant viruses with an expanded complement of translation system components.</title>
        <authorList>
            <person name="Schulz F."/>
            <person name="Yutin N."/>
            <person name="Ivanova N.N."/>
            <person name="Ortega D.R."/>
            <person name="Lee T.K."/>
            <person name="Vierheilig J."/>
            <person name="Daims H."/>
            <person name="Horn M."/>
            <person name="Wagner M."/>
            <person name="Jensen G.J."/>
            <person name="Kyrpides N.C."/>
            <person name="Koonin E.V."/>
            <person name="Woyke T."/>
        </authorList>
    </citation>
    <scope>NUCLEOTIDE SEQUENCE</scope>
    <source>
        <strain evidence="1">CTV1</strain>
    </source>
</reference>
<accession>A0A1V0S9W9</accession>